<keyword evidence="1" id="KW-0472">Membrane</keyword>
<accession>A0AAW9S863</accession>
<dbReference type="Proteomes" id="UP001403385">
    <property type="component" value="Unassembled WGS sequence"/>
</dbReference>
<keyword evidence="1" id="KW-1133">Transmembrane helix</keyword>
<evidence type="ECO:0000313" key="2">
    <source>
        <dbReference type="EMBL" id="MEN7547518.1"/>
    </source>
</evidence>
<dbReference type="Gene3D" id="2.40.420.20">
    <property type="match status" value="1"/>
</dbReference>
<dbReference type="Gene3D" id="2.40.50.100">
    <property type="match status" value="1"/>
</dbReference>
<feature type="transmembrane region" description="Helical" evidence="1">
    <location>
        <begin position="6"/>
        <end position="27"/>
    </location>
</feature>
<organism evidence="2 3">
    <name type="scientific">Rapidithrix thailandica</name>
    <dbReference type="NCBI Taxonomy" id="413964"/>
    <lineage>
        <taxon>Bacteria</taxon>
        <taxon>Pseudomonadati</taxon>
        <taxon>Bacteroidota</taxon>
        <taxon>Cytophagia</taxon>
        <taxon>Cytophagales</taxon>
        <taxon>Flammeovirgaceae</taxon>
        <taxon>Rapidithrix</taxon>
    </lineage>
</organism>
<dbReference type="SUPFAM" id="SSF111369">
    <property type="entry name" value="HlyD-like secretion proteins"/>
    <property type="match status" value="1"/>
</dbReference>
<sequence length="397" mass="44907">MNKRRLTILAVALGIIVGAYFLMGLLASMKEEPPKKVQVEPKKFVKTQPVQYSDTQTEIVAFGRVESAQQLDLVSEVSGRIISSKVPIKVGQNFRKGALLFTIDDPEERLKLKSSKSNFLKLLASILPDFKIDYPQSYNQWYEYFKSVELDQPLPDLPQVNSDAEKTYLATRDVFSTYYTIKSTEARHQKFNLYAPYNGSITEVFQEVGSVVSNGMRIARIIKTDHLELKVPVEANNIKWVRTGSKAFISTEDASQQWEGRIVRIGDVVNQNTQSIDVFIAIISGKYPIFDGLYLKATVPGSTVKESMVMPRNAVFNGNQVYVIEQDSILKVKEVDIHKINQETIVFSGLEPGADLVWEPLINAYNNMKAFKLLDAEKNESMQTVNLKEEENEQAMK</sequence>
<dbReference type="Gene3D" id="1.10.287.470">
    <property type="entry name" value="Helix hairpin bin"/>
    <property type="match status" value="1"/>
</dbReference>
<evidence type="ECO:0000313" key="3">
    <source>
        <dbReference type="Proteomes" id="UP001403385"/>
    </source>
</evidence>
<dbReference type="GO" id="GO:1990281">
    <property type="term" value="C:efflux pump complex"/>
    <property type="evidence" value="ECO:0007669"/>
    <property type="project" value="TreeGrafter"/>
</dbReference>
<evidence type="ECO:0000256" key="1">
    <source>
        <dbReference type="SAM" id="Phobius"/>
    </source>
</evidence>
<dbReference type="PANTHER" id="PTHR30469">
    <property type="entry name" value="MULTIDRUG RESISTANCE PROTEIN MDTA"/>
    <property type="match status" value="1"/>
</dbReference>
<gene>
    <name evidence="2" type="ORF">AAG747_06345</name>
</gene>
<name>A0AAW9S863_9BACT</name>
<proteinExistence type="predicted"/>
<keyword evidence="3" id="KW-1185">Reference proteome</keyword>
<keyword evidence="1" id="KW-0812">Transmembrane</keyword>
<reference evidence="2 3" key="1">
    <citation type="submission" date="2024-04" db="EMBL/GenBank/DDBJ databases">
        <title>Novel genus in family Flammeovirgaceae.</title>
        <authorList>
            <person name="Nguyen T.H."/>
            <person name="Vuong T.Q."/>
            <person name="Le H."/>
            <person name="Kim S.-G."/>
        </authorList>
    </citation>
    <scope>NUCLEOTIDE SEQUENCE [LARGE SCALE GENOMIC DNA]</scope>
    <source>
        <strain evidence="2 3">JCM 23209</strain>
    </source>
</reference>
<dbReference type="AlphaFoldDB" id="A0AAW9S863"/>
<comment type="caution">
    <text evidence="2">The sequence shown here is derived from an EMBL/GenBank/DDBJ whole genome shotgun (WGS) entry which is preliminary data.</text>
</comment>
<dbReference type="Gene3D" id="2.40.30.170">
    <property type="match status" value="1"/>
</dbReference>
<protein>
    <submittedName>
        <fullName evidence="2">HlyD family efflux transporter periplasmic adaptor subunit</fullName>
    </submittedName>
</protein>
<dbReference type="RefSeq" id="WP_346820306.1">
    <property type="nucleotide sequence ID" value="NZ_JBDKWZ010000003.1"/>
</dbReference>
<dbReference type="GO" id="GO:0015562">
    <property type="term" value="F:efflux transmembrane transporter activity"/>
    <property type="evidence" value="ECO:0007669"/>
    <property type="project" value="TreeGrafter"/>
</dbReference>
<dbReference type="EMBL" id="JBDKWZ010000003">
    <property type="protein sequence ID" value="MEN7547518.1"/>
    <property type="molecule type" value="Genomic_DNA"/>
</dbReference>